<dbReference type="STRING" id="683124.SAMN05444337_2537"/>
<accession>A0A1M6LVA1</accession>
<evidence type="ECO:0000313" key="2">
    <source>
        <dbReference type="Proteomes" id="UP000184232"/>
    </source>
</evidence>
<dbReference type="AlphaFoldDB" id="A0A1M6LVA1"/>
<name>A0A1M6LVA1_9FLAO</name>
<sequence length="529" mass="58743">MKHYIIAFLTIFTILTTSCRNDFDFEPNVGNLKFSRDTIYLDTVFTTIGSSTYTLKVYNKSDKNISIPNLRLGKGESSKYRLMVDGMPGKVFENVELLAKDSMFIFIEVTADVADANPGDFLYTDQIQFGNNSEFQTVELVTLIQDAYFIFPQRTLNPDDTYTYESLTLGLDEEGNPITIQGQFLDSADPDNGNELHWTNEKPYVIYGYTAVPPNETLVVDAGARIHFHAESGLIVANNASLHVEGDYSTTEALENEVIFEGDRLEPSFSDVPGQWGTIWFTQGSTNNIISNLTIKNATVGMLIEGNDGTTSPTIDMKNVQIYDCSNVGVLARTGNIVGKNMVVNNCGQASIACTLGGSYDFTHCTFANYWPIPKQYCVVINDYLETSDQTIVEPLVKADFKNCILYGSPNLSLSIDKQGNGPDINDPNFNYSFDSSLIKFVDLSHIYSSHPLYQFTGANYTNCLIATNSTNNRPDFKDPNNNELIIGEDSSARGLANSSYATFNDILNNQRNSTVGFDSGAYNWIIFE</sequence>
<dbReference type="OrthoDB" id="1111178at2"/>
<protein>
    <recommendedName>
        <fullName evidence="3">Right handed beta helix region</fullName>
    </recommendedName>
</protein>
<dbReference type="RefSeq" id="WP_072785683.1">
    <property type="nucleotide sequence ID" value="NZ_CP045292.1"/>
</dbReference>
<organism evidence="1 2">
    <name type="scientific">Flavobacterium haoranii</name>
    <dbReference type="NCBI Taxonomy" id="683124"/>
    <lineage>
        <taxon>Bacteria</taxon>
        <taxon>Pseudomonadati</taxon>
        <taxon>Bacteroidota</taxon>
        <taxon>Flavobacteriia</taxon>
        <taxon>Flavobacteriales</taxon>
        <taxon>Flavobacteriaceae</taxon>
        <taxon>Flavobacterium</taxon>
    </lineage>
</organism>
<gene>
    <name evidence="1" type="ORF">SAMN05444337_2537</name>
</gene>
<reference evidence="1 2" key="1">
    <citation type="submission" date="2016-11" db="EMBL/GenBank/DDBJ databases">
        <authorList>
            <person name="Jaros S."/>
            <person name="Januszkiewicz K."/>
            <person name="Wedrychowicz H."/>
        </authorList>
    </citation>
    <scope>NUCLEOTIDE SEQUENCE [LARGE SCALE GENOMIC DNA]</scope>
    <source>
        <strain evidence="1 2">DSM 22807</strain>
    </source>
</reference>
<dbReference type="Proteomes" id="UP000184232">
    <property type="component" value="Unassembled WGS sequence"/>
</dbReference>
<proteinExistence type="predicted"/>
<dbReference type="PROSITE" id="PS51257">
    <property type="entry name" value="PROKAR_LIPOPROTEIN"/>
    <property type="match status" value="1"/>
</dbReference>
<evidence type="ECO:0008006" key="3">
    <source>
        <dbReference type="Google" id="ProtNLM"/>
    </source>
</evidence>
<evidence type="ECO:0000313" key="1">
    <source>
        <dbReference type="EMBL" id="SHJ75104.1"/>
    </source>
</evidence>
<keyword evidence="2" id="KW-1185">Reference proteome</keyword>
<dbReference type="EMBL" id="FQZH01000006">
    <property type="protein sequence ID" value="SHJ75104.1"/>
    <property type="molecule type" value="Genomic_DNA"/>
</dbReference>